<keyword evidence="6" id="KW-0472">Membrane</keyword>
<reference evidence="8" key="1">
    <citation type="submission" date="2018-05" db="EMBL/GenBank/DDBJ databases">
        <authorList>
            <person name="Lanie J.A."/>
            <person name="Ng W.-L."/>
            <person name="Kazmierczak K.M."/>
            <person name="Andrzejewski T.M."/>
            <person name="Davidsen T.M."/>
            <person name="Wayne K.J."/>
            <person name="Tettelin H."/>
            <person name="Glass J.I."/>
            <person name="Rusch D."/>
            <person name="Podicherti R."/>
            <person name="Tsui H.-C.T."/>
            <person name="Winkler M.E."/>
        </authorList>
    </citation>
    <scope>NUCLEOTIDE SEQUENCE</scope>
</reference>
<proteinExistence type="predicted"/>
<evidence type="ECO:0000313" key="8">
    <source>
        <dbReference type="EMBL" id="SUZ80609.1"/>
    </source>
</evidence>
<evidence type="ECO:0000256" key="6">
    <source>
        <dbReference type="ARBA" id="ARBA00023136"/>
    </source>
</evidence>
<organism evidence="8">
    <name type="scientific">marine metagenome</name>
    <dbReference type="NCBI Taxonomy" id="408172"/>
    <lineage>
        <taxon>unclassified sequences</taxon>
        <taxon>metagenomes</taxon>
        <taxon>ecological metagenomes</taxon>
    </lineage>
</organism>
<keyword evidence="2" id="KW-1003">Cell membrane</keyword>
<evidence type="ECO:0000256" key="3">
    <source>
        <dbReference type="ARBA" id="ARBA00022618"/>
    </source>
</evidence>
<dbReference type="EMBL" id="UINC01001434">
    <property type="protein sequence ID" value="SUZ80609.1"/>
    <property type="molecule type" value="Genomic_DNA"/>
</dbReference>
<gene>
    <name evidence="8" type="ORF">METZ01_LOCUS33463</name>
</gene>
<evidence type="ECO:0000256" key="4">
    <source>
        <dbReference type="ARBA" id="ARBA00022692"/>
    </source>
</evidence>
<dbReference type="Pfam" id="PF04999">
    <property type="entry name" value="FtsL"/>
    <property type="match status" value="1"/>
</dbReference>
<dbReference type="InterPro" id="IPR011922">
    <property type="entry name" value="Cell_div_FtsL"/>
</dbReference>
<evidence type="ECO:0000256" key="5">
    <source>
        <dbReference type="ARBA" id="ARBA00022989"/>
    </source>
</evidence>
<evidence type="ECO:0000256" key="1">
    <source>
        <dbReference type="ARBA" id="ARBA00004401"/>
    </source>
</evidence>
<protein>
    <recommendedName>
        <fullName evidence="9">Cell division protein FtsL</fullName>
    </recommendedName>
</protein>
<accession>A0A381QQ03</accession>
<dbReference type="GO" id="GO:0005886">
    <property type="term" value="C:plasma membrane"/>
    <property type="evidence" value="ECO:0007669"/>
    <property type="project" value="UniProtKB-SubCell"/>
</dbReference>
<dbReference type="GO" id="GO:0051301">
    <property type="term" value="P:cell division"/>
    <property type="evidence" value="ECO:0007669"/>
    <property type="project" value="UniProtKB-KW"/>
</dbReference>
<dbReference type="NCBIfam" id="TIGR02209">
    <property type="entry name" value="ftsL_broad"/>
    <property type="match status" value="1"/>
</dbReference>
<keyword evidence="5" id="KW-1133">Transmembrane helix</keyword>
<evidence type="ECO:0000256" key="2">
    <source>
        <dbReference type="ARBA" id="ARBA00022475"/>
    </source>
</evidence>
<keyword evidence="3" id="KW-0132">Cell division</keyword>
<comment type="subcellular location">
    <subcellularLocation>
        <location evidence="1">Cell membrane</location>
        <topology evidence="1">Single-pass type II membrane protein</topology>
    </subcellularLocation>
</comment>
<keyword evidence="7" id="KW-0131">Cell cycle</keyword>
<sequence>MALFGVAASGVQVIGVTGDRRVLFHELTRNQEAQDRLLEEYSRLLLERGTLVSYQNVDRVAKKHLNMRFPERVTSVVRGSKREWLEQKGKGF</sequence>
<name>A0A381QQ03_9ZZZZ</name>
<keyword evidence="4" id="KW-0812">Transmembrane</keyword>
<evidence type="ECO:0008006" key="9">
    <source>
        <dbReference type="Google" id="ProtNLM"/>
    </source>
</evidence>
<dbReference type="AlphaFoldDB" id="A0A381QQ03"/>
<evidence type="ECO:0000256" key="7">
    <source>
        <dbReference type="ARBA" id="ARBA00023306"/>
    </source>
</evidence>